<dbReference type="CDD" id="cd03784">
    <property type="entry name" value="GT1_Gtf-like"/>
    <property type="match status" value="1"/>
</dbReference>
<keyword evidence="3" id="KW-0808">Transferase</keyword>
<keyword evidence="6" id="KW-1185">Reference proteome</keyword>
<keyword evidence="4" id="KW-1133">Transmembrane helix</keyword>
<dbReference type="FunFam" id="3.40.50.2000:FF:000021">
    <property type="entry name" value="UDP-glucuronosyltransferase"/>
    <property type="match status" value="1"/>
</dbReference>
<reference evidence="7" key="1">
    <citation type="submission" date="2025-08" db="UniProtKB">
        <authorList>
            <consortium name="RefSeq"/>
        </authorList>
    </citation>
    <scope>IDENTIFICATION</scope>
    <source>
        <strain evidence="7">Mau12</strain>
        <tissue evidence="7">Whole Body</tissue>
    </source>
</reference>
<dbReference type="AlphaFoldDB" id="A0A6P8KDF2"/>
<keyword evidence="5" id="KW-0732">Signal</keyword>
<dbReference type="Gene3D" id="3.40.50.2000">
    <property type="entry name" value="Glycogen Phosphorylase B"/>
    <property type="match status" value="2"/>
</dbReference>
<evidence type="ECO:0000256" key="3">
    <source>
        <dbReference type="ARBA" id="ARBA00022679"/>
    </source>
</evidence>
<dbReference type="InterPro" id="IPR050271">
    <property type="entry name" value="UDP-glycosyltransferase"/>
</dbReference>
<protein>
    <submittedName>
        <fullName evidence="7">2-hydroxyacylsphingosine 1-beta-galactosyltransferase-like</fullName>
    </submittedName>
</protein>
<comment type="similarity">
    <text evidence="1">Belongs to the UDP-glycosyltransferase family.</text>
</comment>
<evidence type="ECO:0000256" key="4">
    <source>
        <dbReference type="SAM" id="Phobius"/>
    </source>
</evidence>
<keyword evidence="4" id="KW-0812">Transmembrane</keyword>
<dbReference type="PANTHER" id="PTHR48043:SF145">
    <property type="entry name" value="FI06409P-RELATED"/>
    <property type="match status" value="1"/>
</dbReference>
<evidence type="ECO:0000256" key="5">
    <source>
        <dbReference type="SAM" id="SignalP"/>
    </source>
</evidence>
<feature type="signal peptide" evidence="5">
    <location>
        <begin position="1"/>
        <end position="27"/>
    </location>
</feature>
<feature type="transmembrane region" description="Helical" evidence="4">
    <location>
        <begin position="486"/>
        <end position="506"/>
    </location>
</feature>
<evidence type="ECO:0000313" key="6">
    <source>
        <dbReference type="Proteomes" id="UP000515162"/>
    </source>
</evidence>
<keyword evidence="2" id="KW-0328">Glycosyltransferase</keyword>
<dbReference type="Proteomes" id="UP000515162">
    <property type="component" value="Chromosome 3R"/>
</dbReference>
<name>A0A6P8KDF2_DROMA</name>
<gene>
    <name evidence="7" type="primary">LOC117145596</name>
</gene>
<dbReference type="RefSeq" id="XP_033167200.1">
    <property type="nucleotide sequence ID" value="XM_033311309.1"/>
</dbReference>
<dbReference type="GeneID" id="117145596"/>
<dbReference type="GO" id="GO:0008194">
    <property type="term" value="F:UDP-glycosyltransferase activity"/>
    <property type="evidence" value="ECO:0007669"/>
    <property type="project" value="InterPro"/>
</dbReference>
<evidence type="ECO:0000256" key="1">
    <source>
        <dbReference type="ARBA" id="ARBA00009995"/>
    </source>
</evidence>
<dbReference type="PANTHER" id="PTHR48043">
    <property type="entry name" value="EG:EG0003.4 PROTEIN-RELATED"/>
    <property type="match status" value="1"/>
</dbReference>
<sequence>MRLEFSWLAFVLCLFLQQDLYQDSVQAANILGIFSYHLSSHNLVVLPLARALVKRGHNVTLITPVGMPTDIEGVRHIRVPKLNQRVQEMIECDQLLDFFGSKWIASLMAVSMLYNMSSDILSDKGVQKMLQDRNEHFDLVMLEPSALEALYGVVEHYNATLMGFSGGNVNWSTEEVAGNFAPSINDPISSLGYSRGNSILSKIYNWVHITEEKLLTHLIVRPSQLRIFKKFFDFSEQKFYNMRDKYLVILVNNHFSMGRVRSNVPNIIEVGGLHLTEPAEPCDSKLQRFMDDAEHGVIYFSMGQEIMVQFLPEDMQQNLMKSLIQFKQRVVWKTELYNMPNKSDNVYVIEQPPQRAVLAHPNTRLFITNGGLLSVMEAVNSGVPILGLPVFFDQFINLRNVNLRGMAKVLDANEMSLEILTSTIRELLENPKYALNAKKMSQSFRDRPMSPLDTAVWWTEYALRNGDASHMRLKMEDIPLYYEWDWVLLLGLRFGIVFGSVIYVVYKLFQKTSEGRRPLQETGTVSQHLSLLDRRSQTQ</sequence>
<proteinExistence type="inferred from homology"/>
<keyword evidence="4" id="KW-0472">Membrane</keyword>
<feature type="chain" id="PRO_5027843838" evidence="5">
    <location>
        <begin position="28"/>
        <end position="539"/>
    </location>
</feature>
<dbReference type="Pfam" id="PF00201">
    <property type="entry name" value="UDPGT"/>
    <property type="match status" value="1"/>
</dbReference>
<evidence type="ECO:0000313" key="7">
    <source>
        <dbReference type="RefSeq" id="XP_033167200.1"/>
    </source>
</evidence>
<accession>A0A6P8KDF2</accession>
<organism evidence="6 7">
    <name type="scientific">Drosophila mauritiana</name>
    <name type="common">Fruit fly</name>
    <dbReference type="NCBI Taxonomy" id="7226"/>
    <lineage>
        <taxon>Eukaryota</taxon>
        <taxon>Metazoa</taxon>
        <taxon>Ecdysozoa</taxon>
        <taxon>Arthropoda</taxon>
        <taxon>Hexapoda</taxon>
        <taxon>Insecta</taxon>
        <taxon>Pterygota</taxon>
        <taxon>Neoptera</taxon>
        <taxon>Endopterygota</taxon>
        <taxon>Diptera</taxon>
        <taxon>Brachycera</taxon>
        <taxon>Muscomorpha</taxon>
        <taxon>Ephydroidea</taxon>
        <taxon>Drosophilidae</taxon>
        <taxon>Drosophila</taxon>
        <taxon>Sophophora</taxon>
    </lineage>
</organism>
<dbReference type="InterPro" id="IPR002213">
    <property type="entry name" value="UDP_glucos_trans"/>
</dbReference>
<evidence type="ECO:0000256" key="2">
    <source>
        <dbReference type="ARBA" id="ARBA00022676"/>
    </source>
</evidence>
<dbReference type="SUPFAM" id="SSF53756">
    <property type="entry name" value="UDP-Glycosyltransferase/glycogen phosphorylase"/>
    <property type="match status" value="1"/>
</dbReference>